<evidence type="ECO:0000256" key="5">
    <source>
        <dbReference type="ARBA" id="ARBA00023002"/>
    </source>
</evidence>
<dbReference type="Gene3D" id="1.10.569.10">
    <property type="entry name" value="Aldehyde Ferredoxin Oxidoreductase Protein, subunit A, domain 2"/>
    <property type="match status" value="1"/>
</dbReference>
<dbReference type="Pfam" id="PF02730">
    <property type="entry name" value="AFOR_N"/>
    <property type="match status" value="1"/>
</dbReference>
<dbReference type="SUPFAM" id="SSF56228">
    <property type="entry name" value="Aldehyde ferredoxin oxidoreductase, N-terminal domain"/>
    <property type="match status" value="1"/>
</dbReference>
<dbReference type="AlphaFoldDB" id="A0A7J3UZD6"/>
<evidence type="ECO:0000256" key="4">
    <source>
        <dbReference type="ARBA" id="ARBA00022723"/>
    </source>
</evidence>
<dbReference type="PANTHER" id="PTHR30038">
    <property type="entry name" value="ALDEHYDE FERREDOXIN OXIDOREDUCTASE"/>
    <property type="match status" value="1"/>
</dbReference>
<dbReference type="EMBL" id="DRVT01000045">
    <property type="protein sequence ID" value="HHI49215.1"/>
    <property type="molecule type" value="Genomic_DNA"/>
</dbReference>
<name>A0A7J3UZD6_9CREN</name>
<evidence type="ECO:0000256" key="3">
    <source>
        <dbReference type="ARBA" id="ARBA00022485"/>
    </source>
</evidence>
<evidence type="ECO:0000256" key="7">
    <source>
        <dbReference type="ARBA" id="ARBA00023014"/>
    </source>
</evidence>
<evidence type="ECO:0000256" key="6">
    <source>
        <dbReference type="ARBA" id="ARBA00023004"/>
    </source>
</evidence>
<comment type="similarity">
    <text evidence="2">Belongs to the AOR/FOR family.</text>
</comment>
<comment type="caution">
    <text evidence="10">The sequence shown here is derived from an EMBL/GenBank/DDBJ whole genome shotgun (WGS) entry which is preliminary data.</text>
</comment>
<evidence type="ECO:0000256" key="1">
    <source>
        <dbReference type="ARBA" id="ARBA00001966"/>
    </source>
</evidence>
<comment type="cofactor">
    <cofactor evidence="8">
        <name>tungstopterin</name>
        <dbReference type="ChEBI" id="CHEBI:30402"/>
    </cofactor>
</comment>
<dbReference type="InterPro" id="IPR013983">
    <property type="entry name" value="Ald_Fedxn_OxRdtase_N"/>
</dbReference>
<comment type="cofactor">
    <cofactor evidence="1">
        <name>[4Fe-4S] cluster</name>
        <dbReference type="ChEBI" id="CHEBI:49883"/>
    </cofactor>
</comment>
<organism evidence="10">
    <name type="scientific">Candidatus Methanosuratincola petrocarbonis</name>
    <name type="common">ex Vanwonterghem et al. 2016</name>
    <dbReference type="NCBI Taxonomy" id="1867261"/>
    <lineage>
        <taxon>Archaea</taxon>
        <taxon>Thermoproteota</taxon>
        <taxon>Methanosuratincolia</taxon>
        <taxon>Candidatus Methanomethylicales</taxon>
        <taxon>Candidatus Methanomethylicaceae</taxon>
        <taxon>Candidatus Methanosuratincola (ex Vanwonterghem et al. 2016)</taxon>
    </lineage>
</organism>
<dbReference type="InterPro" id="IPR051919">
    <property type="entry name" value="W-dependent_AOR"/>
</dbReference>
<reference evidence="10" key="1">
    <citation type="journal article" date="2020" name="mSystems">
        <title>Genome- and Community-Level Interaction Insights into Carbon Utilization and Element Cycling Functions of Hydrothermarchaeota in Hydrothermal Sediment.</title>
        <authorList>
            <person name="Zhou Z."/>
            <person name="Liu Y."/>
            <person name="Xu W."/>
            <person name="Pan J."/>
            <person name="Luo Z.H."/>
            <person name="Li M."/>
        </authorList>
    </citation>
    <scope>NUCLEOTIDE SEQUENCE [LARGE SCALE GENOMIC DNA]</scope>
    <source>
        <strain evidence="10">SpSt-1038</strain>
    </source>
</reference>
<keyword evidence="5" id="KW-0560">Oxidoreductase</keyword>
<dbReference type="GO" id="GO:0016625">
    <property type="term" value="F:oxidoreductase activity, acting on the aldehyde or oxo group of donors, iron-sulfur protein as acceptor"/>
    <property type="evidence" value="ECO:0007669"/>
    <property type="project" value="InterPro"/>
</dbReference>
<dbReference type="InterPro" id="IPR013985">
    <property type="entry name" value="Ald_Fedxn_OxRdtase_dom3"/>
</dbReference>
<keyword evidence="6" id="KW-0408">Iron</keyword>
<dbReference type="GO" id="GO:0051539">
    <property type="term" value="F:4 iron, 4 sulfur cluster binding"/>
    <property type="evidence" value="ECO:0007669"/>
    <property type="project" value="UniProtKB-KW"/>
</dbReference>
<dbReference type="SMART" id="SM00790">
    <property type="entry name" value="AFOR_N"/>
    <property type="match status" value="1"/>
</dbReference>
<proteinExistence type="inferred from homology"/>
<evidence type="ECO:0000313" key="10">
    <source>
        <dbReference type="EMBL" id="HHI49215.1"/>
    </source>
</evidence>
<dbReference type="GO" id="GO:0009055">
    <property type="term" value="F:electron transfer activity"/>
    <property type="evidence" value="ECO:0007669"/>
    <property type="project" value="InterPro"/>
</dbReference>
<protein>
    <recommendedName>
        <fullName evidence="9">Aldehyde ferredoxin oxidoreductase N-terminal domain-containing protein</fullName>
    </recommendedName>
</protein>
<gene>
    <name evidence="10" type="ORF">ENL91_03490</name>
</gene>
<accession>A0A7J3UZD6</accession>
<dbReference type="InterPro" id="IPR013984">
    <property type="entry name" value="Ald_Fedxn_OxRdtase_dom2"/>
</dbReference>
<dbReference type="PANTHER" id="PTHR30038:SF7">
    <property type="entry name" value="TUNGSTEN-CONTAINING GLYCERALDEHYDE-3-PHOSPHATE:FERREDOXIN OXIDOREDUCTASE"/>
    <property type="match status" value="1"/>
</dbReference>
<keyword evidence="4" id="KW-0479">Metal-binding</keyword>
<keyword evidence="3" id="KW-0004">4Fe-4S</keyword>
<dbReference type="InterPro" id="IPR036021">
    <property type="entry name" value="Tungsten_al_ferr_oxy-like_C"/>
</dbReference>
<evidence type="ECO:0000256" key="2">
    <source>
        <dbReference type="ARBA" id="ARBA00011032"/>
    </source>
</evidence>
<feature type="domain" description="Aldehyde ferredoxin oxidoreductase N-terminal" evidence="9">
    <location>
        <begin position="7"/>
        <end position="213"/>
    </location>
</feature>
<dbReference type="InterPro" id="IPR036503">
    <property type="entry name" value="Ald_Fedxn_OxRdtase_N_sf"/>
</dbReference>
<dbReference type="Gene3D" id="1.10.599.10">
    <property type="entry name" value="Aldehyde Ferredoxin Oxidoreductase Protein, subunit A, domain 3"/>
    <property type="match status" value="1"/>
</dbReference>
<sequence length="647" mass="73115">MRPLGASVWYVDLTKETWWREDVFPDEVAPFIGGSGYGWKIVADLLPPQVDPFSPENVVVINPGVLVGTRTVGASKTTAITKFPTIASEDNRFYVEECTGGGRYFGIGLKLAGCDHLVILGCSRRPVTIHVSDKGVELRDASNLWGRGIFEVTDELVREEGDDAGVLAIGTAGENLVRSALAIVDKTNSLGRGGLGAVLGAKRVKAIVARGTKGIRVADVVGFHRVSEELFNRALEWPRREHWIRLGLAAGWDTFKHTQYPGIWPKERWEELYGEKKRLESLDRVIACVSCPLSCRLRWVIRGGEFDGEAGLGSPYSKSATSGQLLGIEDDRRMLHLVTEANAHSGIDFYTTTRLIDFVTRMYEQGKLTREDTGGLELRRDYETYLDLFRKTAAREGFGDVLADGWMRLKKEFGLDPQDYWYGGICKGIDFIYDARPSRFHPLMMSFFTRPRPHHGGSHTRTNSLNKTLEEIREQVEHWGLPKEMVDRIFTETPYSGKFNVGRYTAHMEDMMRVKNALGICAMYTYQALMFADDMAKLYSAVTGEELTAGELVERGERISNLAKVVNVREGFTRKDDRPPEVWFRPMQTPEGRIELQDYFQMKTLTKEDLERCLDDYYDERGWDIKTGVPTRATLERLGLAKYAVSH</sequence>
<dbReference type="Gene3D" id="3.60.9.10">
    <property type="entry name" value="Aldehyde ferredoxin oxidoreductase, N-terminal domain"/>
    <property type="match status" value="1"/>
</dbReference>
<dbReference type="InterPro" id="IPR001203">
    <property type="entry name" value="OxRdtase_Ald_Fedxn_C"/>
</dbReference>
<dbReference type="SUPFAM" id="SSF48310">
    <property type="entry name" value="Aldehyde ferredoxin oxidoreductase, C-terminal domains"/>
    <property type="match status" value="1"/>
</dbReference>
<dbReference type="GO" id="GO:0046872">
    <property type="term" value="F:metal ion binding"/>
    <property type="evidence" value="ECO:0007669"/>
    <property type="project" value="UniProtKB-KW"/>
</dbReference>
<keyword evidence="7" id="KW-0411">Iron-sulfur</keyword>
<evidence type="ECO:0000259" key="9">
    <source>
        <dbReference type="SMART" id="SM00790"/>
    </source>
</evidence>
<evidence type="ECO:0000256" key="8">
    <source>
        <dbReference type="ARBA" id="ARBA00049934"/>
    </source>
</evidence>
<dbReference type="Pfam" id="PF01314">
    <property type="entry name" value="AFOR_C"/>
    <property type="match status" value="1"/>
</dbReference>